<comment type="caution">
    <text evidence="6">The sequence shown here is derived from an EMBL/GenBank/DDBJ whole genome shotgun (WGS) entry which is preliminary data.</text>
</comment>
<dbReference type="Gene3D" id="3.40.50.150">
    <property type="entry name" value="Vaccinia Virus protein VP39"/>
    <property type="match status" value="1"/>
</dbReference>
<evidence type="ECO:0000313" key="6">
    <source>
        <dbReference type="EMBL" id="CAE8709487.1"/>
    </source>
</evidence>
<dbReference type="GO" id="GO:0032259">
    <property type="term" value="P:methylation"/>
    <property type="evidence" value="ECO:0007669"/>
    <property type="project" value="UniProtKB-KW"/>
</dbReference>
<dbReference type="GO" id="GO:0003676">
    <property type="term" value="F:nucleic acid binding"/>
    <property type="evidence" value="ECO:0007669"/>
    <property type="project" value="InterPro"/>
</dbReference>
<organism evidence="6 7">
    <name type="scientific">Polarella glacialis</name>
    <name type="common">Dinoflagellate</name>
    <dbReference type="NCBI Taxonomy" id="89957"/>
    <lineage>
        <taxon>Eukaryota</taxon>
        <taxon>Sar</taxon>
        <taxon>Alveolata</taxon>
        <taxon>Dinophyceae</taxon>
        <taxon>Suessiales</taxon>
        <taxon>Suessiaceae</taxon>
        <taxon>Polarella</taxon>
    </lineage>
</organism>
<accession>A0A813KSL7</accession>
<dbReference type="SUPFAM" id="SSF53335">
    <property type="entry name" value="S-adenosyl-L-methionine-dependent methyltransferases"/>
    <property type="match status" value="1"/>
</dbReference>
<dbReference type="CDD" id="cd02440">
    <property type="entry name" value="AdoMet_MTases"/>
    <property type="match status" value="1"/>
</dbReference>
<dbReference type="EMBL" id="CAJNNW010031850">
    <property type="protein sequence ID" value="CAE8709487.1"/>
    <property type="molecule type" value="Genomic_DNA"/>
</dbReference>
<feature type="domain" description="Methyltransferase small" evidence="5">
    <location>
        <begin position="490"/>
        <end position="588"/>
    </location>
</feature>
<evidence type="ECO:0000256" key="3">
    <source>
        <dbReference type="ARBA" id="ARBA00022679"/>
    </source>
</evidence>
<dbReference type="InterPro" id="IPR029063">
    <property type="entry name" value="SAM-dependent_MTases_sf"/>
</dbReference>
<feature type="non-terminal residue" evidence="6">
    <location>
        <position position="752"/>
    </location>
</feature>
<proteinExistence type="inferred from homology"/>
<evidence type="ECO:0000256" key="1">
    <source>
        <dbReference type="ARBA" id="ARBA00006149"/>
    </source>
</evidence>
<dbReference type="Proteomes" id="UP000626109">
    <property type="component" value="Unassembled WGS sequence"/>
</dbReference>
<evidence type="ECO:0000313" key="7">
    <source>
        <dbReference type="Proteomes" id="UP000626109"/>
    </source>
</evidence>
<evidence type="ECO:0000256" key="4">
    <source>
        <dbReference type="ARBA" id="ARBA00022691"/>
    </source>
</evidence>
<dbReference type="InterPro" id="IPR002052">
    <property type="entry name" value="DNA_methylase_N6_adenine_CS"/>
</dbReference>
<dbReference type="GO" id="GO:0035657">
    <property type="term" value="C:eRF1 methyltransferase complex"/>
    <property type="evidence" value="ECO:0007669"/>
    <property type="project" value="TreeGrafter"/>
</dbReference>
<evidence type="ECO:0000259" key="5">
    <source>
        <dbReference type="Pfam" id="PF05175"/>
    </source>
</evidence>
<protein>
    <recommendedName>
        <fullName evidence="5">Methyltransferase small domain-containing protein</fullName>
    </recommendedName>
</protein>
<name>A0A813KSL7_POLGL</name>
<reference evidence="6" key="1">
    <citation type="submission" date="2021-02" db="EMBL/GenBank/DDBJ databases">
        <authorList>
            <person name="Dougan E. K."/>
            <person name="Rhodes N."/>
            <person name="Thang M."/>
            <person name="Chan C."/>
        </authorList>
    </citation>
    <scope>NUCLEOTIDE SEQUENCE</scope>
</reference>
<dbReference type="InterPro" id="IPR007848">
    <property type="entry name" value="Small_mtfrase_dom"/>
</dbReference>
<comment type="similarity">
    <text evidence="1">Belongs to the eukaryotic/archaeal PrmC-related family.</text>
</comment>
<keyword evidence="3" id="KW-0808">Transferase</keyword>
<dbReference type="PANTHER" id="PTHR45875">
    <property type="entry name" value="METHYLTRANSFERASE N6AMT1"/>
    <property type="match status" value="1"/>
</dbReference>
<dbReference type="PANTHER" id="PTHR45875:SF1">
    <property type="entry name" value="METHYLTRANSFERASE N6AMT1"/>
    <property type="match status" value="1"/>
</dbReference>
<keyword evidence="4" id="KW-0949">S-adenosyl-L-methionine</keyword>
<gene>
    <name evidence="6" type="ORF">PGLA2088_LOCUS35485</name>
</gene>
<evidence type="ECO:0000256" key="2">
    <source>
        <dbReference type="ARBA" id="ARBA00022603"/>
    </source>
</evidence>
<dbReference type="GO" id="GO:0008757">
    <property type="term" value="F:S-adenosylmethionine-dependent methyltransferase activity"/>
    <property type="evidence" value="ECO:0007669"/>
    <property type="project" value="TreeGrafter"/>
</dbReference>
<keyword evidence="2" id="KW-0489">Methyltransferase</keyword>
<dbReference type="Pfam" id="PF05175">
    <property type="entry name" value="MTS"/>
    <property type="match status" value="1"/>
</dbReference>
<dbReference type="InterPro" id="IPR052190">
    <property type="entry name" value="Euk-Arch_PrmC-MTase"/>
</dbReference>
<dbReference type="GO" id="GO:0008276">
    <property type="term" value="F:protein methyltransferase activity"/>
    <property type="evidence" value="ECO:0007669"/>
    <property type="project" value="TreeGrafter"/>
</dbReference>
<dbReference type="AlphaFoldDB" id="A0A813KSL7"/>
<sequence length="752" mass="79258">ACSASTCPRPGDFLAADVLEGWEPAQLLEGEPQPVLQVNLRISEAQLLPSSSLLNLLQLALAGPDGCAASEQKVSDVLQHCLRQALQKYPAEAASPAEPQAPMTRHARAIRLVSDERRLLQMASEALKKGFGASPAPPEVSAPEAVRRLAGCAQELERLSASFDSLRNDGNLETSAGAALLSELAVLRACLASFPDGDPGAVATAPLIGTADPSLQAHGRATGAVLRARLAACTWEAAGLQLAAESDAQVGQLLAGVLGEAAALQFRLLDFAGAYAKLRRCLALLPGSKQALSLARDCALALAARSGEVLKVAPDDWGGMKPALQMLRDRLRAAGFTAQGVVHAAGVKSVLYLVSNRGQPLEEAMFQRVQTTEGVSRDLVDFVRWLLLRRFLPLGRALELLGGADVLGLLLRKGAFACIKGSTSELLSADEAAECIAKASRGGDSDDIEVFSTVAFWPLEEDLIIATDFGDTQHAEGQFEPVMYLSPDSYALVQAAPREPRAEGVLDVCCGSGVQGLAALRYYAQHATFLDVNPRALQFTLFNTHLNGFGDRVTLIEGSICDSGLPKGLEEQVFDAILTNPPFVPNPDNAASAAGPLYSGGGADGELVLEAVVKKGVRLLSASGRLSAVAEVPNAEGLATRLAGWVDSGGSGKQSAAYFKAFIFVGTPIPAEQYWKAAAEERSALERRQYLDGLRRAGVRSMSEALMVIGAAPRPAEAAEGASCCAAELRPQRAGLWADEKFLRTEVQAALQ</sequence>
<dbReference type="PROSITE" id="PS00092">
    <property type="entry name" value="N6_MTASE"/>
    <property type="match status" value="1"/>
</dbReference>